<sequence length="69" mass="8646">MFAYLLFYRLFYEKIQRNYSDCNQPWNILGEVIKQVKQECFERVKCLEQENLILQQRYKELEERVNISY</sequence>
<organism evidence="1 2">
    <name type="scientific">Schistosoma margrebowiei</name>
    <dbReference type="NCBI Taxonomy" id="48269"/>
    <lineage>
        <taxon>Eukaryota</taxon>
        <taxon>Metazoa</taxon>
        <taxon>Spiralia</taxon>
        <taxon>Lophotrochozoa</taxon>
        <taxon>Platyhelminthes</taxon>
        <taxon>Trematoda</taxon>
        <taxon>Digenea</taxon>
        <taxon>Strigeidida</taxon>
        <taxon>Schistosomatoidea</taxon>
        <taxon>Schistosomatidae</taxon>
        <taxon>Schistosoma</taxon>
    </lineage>
</organism>
<name>A0A183LCJ3_9TREM</name>
<proteinExistence type="predicted"/>
<keyword evidence="2" id="KW-1185">Reference proteome</keyword>
<accession>A0A183LCJ3</accession>
<gene>
    <name evidence="1" type="ORF">SMRZ_LOCUS1518</name>
</gene>
<evidence type="ECO:0000313" key="1">
    <source>
        <dbReference type="EMBL" id="VDO51550.1"/>
    </source>
</evidence>
<evidence type="ECO:0000313" key="2">
    <source>
        <dbReference type="Proteomes" id="UP000277204"/>
    </source>
</evidence>
<dbReference type="Proteomes" id="UP000277204">
    <property type="component" value="Unassembled WGS sequence"/>
</dbReference>
<reference evidence="1 2" key="1">
    <citation type="submission" date="2018-11" db="EMBL/GenBank/DDBJ databases">
        <authorList>
            <consortium name="Pathogen Informatics"/>
        </authorList>
    </citation>
    <scope>NUCLEOTIDE SEQUENCE [LARGE SCALE GENOMIC DNA]</scope>
    <source>
        <strain evidence="1 2">Zambia</strain>
    </source>
</reference>
<dbReference type="AlphaFoldDB" id="A0A183LCJ3"/>
<protein>
    <submittedName>
        <fullName evidence="1">Uncharacterized protein</fullName>
    </submittedName>
</protein>
<dbReference type="EMBL" id="UZAI01000339">
    <property type="protein sequence ID" value="VDO51550.1"/>
    <property type="molecule type" value="Genomic_DNA"/>
</dbReference>